<dbReference type="InterPro" id="IPR043137">
    <property type="entry name" value="GGT_ssub_C"/>
</dbReference>
<evidence type="ECO:0000256" key="1">
    <source>
        <dbReference type="ARBA" id="ARBA00001049"/>
    </source>
</evidence>
<dbReference type="SUPFAM" id="SSF56235">
    <property type="entry name" value="N-terminal nucleophile aminohydrolases (Ntn hydrolases)"/>
    <property type="match status" value="1"/>
</dbReference>
<comment type="catalytic activity">
    <reaction evidence="1 11">
        <text>an S-substituted glutathione + H2O = an S-substituted L-cysteinylglycine + L-glutamate</text>
        <dbReference type="Rhea" id="RHEA:59468"/>
        <dbReference type="ChEBI" id="CHEBI:15377"/>
        <dbReference type="ChEBI" id="CHEBI:29985"/>
        <dbReference type="ChEBI" id="CHEBI:90779"/>
        <dbReference type="ChEBI" id="CHEBI:143103"/>
        <dbReference type="EC" id="3.4.19.13"/>
    </reaction>
</comment>
<feature type="active site" description="Nucleophile" evidence="9">
    <location>
        <position position="408"/>
    </location>
</feature>
<comment type="pathway">
    <text evidence="11">Sulfur metabolism; glutathione metabolism.</text>
</comment>
<evidence type="ECO:0000256" key="4">
    <source>
        <dbReference type="ARBA" id="ARBA00022679"/>
    </source>
</evidence>
<keyword evidence="4 11" id="KW-0808">Transferase</keyword>
<evidence type="ECO:0000256" key="11">
    <source>
        <dbReference type="RuleBase" id="RU368036"/>
    </source>
</evidence>
<keyword evidence="5 11" id="KW-0378">Hydrolase</keyword>
<sequence length="588" mass="62990">MSFSLRAIRFRFLPGVGLLAALLLAGPAAARLVAADQNPEAATGYADRTLVRAHDFMAATANPLATQAAYRMLARHGSAADAAIAAQLVLTLVEPQSSGLGGGAFLMYHDAEQGRLHAYDGRETAPAAATPDRFMADGQPLPMRMAVNSGLSVGTPGVLRLLETMHRAHGKLPWAELFEPAIELAEQGFPVSPRLHALLEENRALRDQPAAAAYFLDPDGEPWPVGHLLKNPQLAQVFQLLASQGADAFYHGSIGRDIVAAVQAHPVPGDLSMEDLAAYRVEEREPLCGTYRIYRLCGMPPPSSGTLAILQMLNVLQPYEIRHLEPGSLAAVHLFSEAGRLAYADRDYYVGDPAFVDVPLEGLLDPDYLDDRSALIDPEYSMGMAAPGRPPGMQAEPGQDQALDLPSTSHIVAVDAQGNALSMTTSIEQAFGSKIFVRGFLLNNQLTDFSLSPEDKAGHQVANRLEAGKRPRSSMAPMVVYRGDKPYIVLGSPGGSAIINYVAKVLVGVLDWHLDIQQAISLPNMGSRNRQTELEAGTTLEQLAEPLRLMGHEVSIMAFPSGLNGIVLDARGLSGGTDPRREGLVLGD</sequence>
<gene>
    <name evidence="13" type="ORF">EV679_2244</name>
</gene>
<keyword evidence="11" id="KW-0317">Glutathione biosynthesis</keyword>
<evidence type="ECO:0000256" key="8">
    <source>
        <dbReference type="ARBA" id="ARBA00047417"/>
    </source>
</evidence>
<comment type="PTM">
    <text evidence="11">Cleaved by autocatalysis into a large and a small subunit.</text>
</comment>
<evidence type="ECO:0000256" key="6">
    <source>
        <dbReference type="ARBA" id="ARBA00023145"/>
    </source>
</evidence>
<comment type="catalytic activity">
    <reaction evidence="2 11">
        <text>glutathione + H2O = L-cysteinylglycine + L-glutamate</text>
        <dbReference type="Rhea" id="RHEA:28807"/>
        <dbReference type="ChEBI" id="CHEBI:15377"/>
        <dbReference type="ChEBI" id="CHEBI:29985"/>
        <dbReference type="ChEBI" id="CHEBI:57925"/>
        <dbReference type="ChEBI" id="CHEBI:61694"/>
        <dbReference type="EC" id="3.4.19.13"/>
    </reaction>
</comment>
<dbReference type="NCBIfam" id="TIGR00066">
    <property type="entry name" value="g_glut_trans"/>
    <property type="match status" value="1"/>
</dbReference>
<dbReference type="GO" id="GO:0036374">
    <property type="term" value="F:glutathione hydrolase activity"/>
    <property type="evidence" value="ECO:0007669"/>
    <property type="project" value="UniProtKB-UniRule"/>
</dbReference>
<dbReference type="PRINTS" id="PR01210">
    <property type="entry name" value="GGTRANSPTASE"/>
</dbReference>
<dbReference type="PANTHER" id="PTHR43199:SF1">
    <property type="entry name" value="GLUTATHIONE HYDROLASE PROENZYME"/>
    <property type="match status" value="1"/>
</dbReference>
<dbReference type="GO" id="GO:0103068">
    <property type="term" value="F:leukotriene C4 gamma-glutamyl transferase activity"/>
    <property type="evidence" value="ECO:0007669"/>
    <property type="project" value="UniProtKB-EC"/>
</dbReference>
<feature type="binding site" evidence="10">
    <location>
        <position position="448"/>
    </location>
    <ligand>
        <name>L-glutamate</name>
        <dbReference type="ChEBI" id="CHEBI:29985"/>
    </ligand>
</feature>
<feature type="chain" id="PRO_5030104701" description="Glutathione hydrolase proenzyme" evidence="12">
    <location>
        <begin position="31"/>
        <end position="588"/>
    </location>
</feature>
<feature type="binding site" evidence="10">
    <location>
        <begin position="473"/>
        <end position="474"/>
    </location>
    <ligand>
        <name>L-glutamate</name>
        <dbReference type="ChEBI" id="CHEBI:29985"/>
    </ligand>
</feature>
<dbReference type="PANTHER" id="PTHR43199">
    <property type="entry name" value="GLUTATHIONE HYDROLASE"/>
    <property type="match status" value="1"/>
</dbReference>
<comment type="similarity">
    <text evidence="3 11">Belongs to the gamma-glutamyltransferase family.</text>
</comment>
<dbReference type="InterPro" id="IPR043138">
    <property type="entry name" value="GGT_lsub"/>
</dbReference>
<feature type="binding site" evidence="10">
    <location>
        <position position="495"/>
    </location>
    <ligand>
        <name>L-glutamate</name>
        <dbReference type="ChEBI" id="CHEBI:29985"/>
    </ligand>
</feature>
<dbReference type="Proteomes" id="UP000292039">
    <property type="component" value="Unassembled WGS sequence"/>
</dbReference>
<dbReference type="InterPro" id="IPR000101">
    <property type="entry name" value="GGT_peptidase"/>
</dbReference>
<dbReference type="Pfam" id="PF01019">
    <property type="entry name" value="G_glu_transpept"/>
    <property type="match status" value="1"/>
</dbReference>
<keyword evidence="12" id="KW-0732">Signal</keyword>
<comment type="subunit">
    <text evidence="11">This enzyme consists of two polypeptide chains, which are synthesized in precursor form from a single polypeptide.</text>
</comment>
<evidence type="ECO:0000256" key="10">
    <source>
        <dbReference type="PIRSR" id="PIRSR600101-2"/>
    </source>
</evidence>
<dbReference type="AlphaFoldDB" id="A0A4V2F0D8"/>
<keyword evidence="6 11" id="KW-0865">Zymogen</keyword>
<comment type="caution">
    <text evidence="13">The sequence shown here is derived from an EMBL/GenBank/DDBJ whole genome shotgun (WGS) entry which is preliminary data.</text>
</comment>
<evidence type="ECO:0000313" key="14">
    <source>
        <dbReference type="Proteomes" id="UP000292039"/>
    </source>
</evidence>
<evidence type="ECO:0000256" key="9">
    <source>
        <dbReference type="PIRSR" id="PIRSR600101-1"/>
    </source>
</evidence>
<dbReference type="InterPro" id="IPR029055">
    <property type="entry name" value="Ntn_hydrolases_N"/>
</dbReference>
<evidence type="ECO:0000256" key="5">
    <source>
        <dbReference type="ARBA" id="ARBA00022801"/>
    </source>
</evidence>
<evidence type="ECO:0000256" key="2">
    <source>
        <dbReference type="ARBA" id="ARBA00001089"/>
    </source>
</evidence>
<dbReference type="Gene3D" id="3.60.20.40">
    <property type="match status" value="1"/>
</dbReference>
<evidence type="ECO:0000256" key="3">
    <source>
        <dbReference type="ARBA" id="ARBA00009381"/>
    </source>
</evidence>
<dbReference type="EC" id="3.4.19.13" evidence="11"/>
<name>A0A4V2F0D8_9BURK</name>
<evidence type="ECO:0000256" key="12">
    <source>
        <dbReference type="SAM" id="SignalP"/>
    </source>
</evidence>
<feature type="binding site" evidence="10">
    <location>
        <position position="122"/>
    </location>
    <ligand>
        <name>L-glutamate</name>
        <dbReference type="ChEBI" id="CHEBI:29985"/>
    </ligand>
</feature>
<evidence type="ECO:0000313" key="13">
    <source>
        <dbReference type="EMBL" id="RZS69640.1"/>
    </source>
</evidence>
<keyword evidence="7 11" id="KW-0012">Acyltransferase</keyword>
<feature type="signal peptide" evidence="12">
    <location>
        <begin position="1"/>
        <end position="30"/>
    </location>
</feature>
<accession>A0A4V2F0D8</accession>
<dbReference type="InterPro" id="IPR051792">
    <property type="entry name" value="GGT_bact"/>
</dbReference>
<evidence type="ECO:0000256" key="7">
    <source>
        <dbReference type="ARBA" id="ARBA00023315"/>
    </source>
</evidence>
<dbReference type="EC" id="2.3.2.2" evidence="11"/>
<dbReference type="UniPathway" id="UPA00204"/>
<proteinExistence type="inferred from homology"/>
<comment type="catalytic activity">
    <reaction evidence="8 11">
        <text>an N-terminal (5-L-glutamyl)-[peptide] + an alpha-amino acid = 5-L-glutamyl amino acid + an N-terminal L-alpha-aminoacyl-[peptide]</text>
        <dbReference type="Rhea" id="RHEA:23904"/>
        <dbReference type="Rhea" id="RHEA-COMP:9780"/>
        <dbReference type="Rhea" id="RHEA-COMP:9795"/>
        <dbReference type="ChEBI" id="CHEBI:77644"/>
        <dbReference type="ChEBI" id="CHEBI:78597"/>
        <dbReference type="ChEBI" id="CHEBI:78599"/>
        <dbReference type="ChEBI" id="CHEBI:78608"/>
        <dbReference type="EC" id="2.3.2.2"/>
    </reaction>
</comment>
<organism evidence="13 14">
    <name type="scientific">Kerstersia gyiorum</name>
    <dbReference type="NCBI Taxonomy" id="206506"/>
    <lineage>
        <taxon>Bacteria</taxon>
        <taxon>Pseudomonadati</taxon>
        <taxon>Pseudomonadota</taxon>
        <taxon>Betaproteobacteria</taxon>
        <taxon>Burkholderiales</taxon>
        <taxon>Alcaligenaceae</taxon>
        <taxon>Kerstersia</taxon>
    </lineage>
</organism>
<reference evidence="13 14" key="1">
    <citation type="submission" date="2019-02" db="EMBL/GenBank/DDBJ databases">
        <title>Genomic Encyclopedia of Type Strains, Phase IV (KMG-IV): sequencing the most valuable type-strain genomes for metagenomic binning, comparative biology and taxonomic classification.</title>
        <authorList>
            <person name="Goeker M."/>
        </authorList>
    </citation>
    <scope>NUCLEOTIDE SEQUENCE [LARGE SCALE GENOMIC DNA]</scope>
    <source>
        <strain evidence="13 14">DSM 16618</strain>
    </source>
</reference>
<dbReference type="Gene3D" id="1.10.246.130">
    <property type="match status" value="1"/>
</dbReference>
<dbReference type="GO" id="GO:0006751">
    <property type="term" value="P:glutathione catabolic process"/>
    <property type="evidence" value="ECO:0007669"/>
    <property type="project" value="UniProtKB-UniRule"/>
</dbReference>
<dbReference type="GO" id="GO:0006750">
    <property type="term" value="P:glutathione biosynthetic process"/>
    <property type="evidence" value="ECO:0007669"/>
    <property type="project" value="UniProtKB-KW"/>
</dbReference>
<dbReference type="EMBL" id="SGWZ01000003">
    <property type="protein sequence ID" value="RZS69640.1"/>
    <property type="molecule type" value="Genomic_DNA"/>
</dbReference>
<protein>
    <recommendedName>
        <fullName evidence="11">Glutathione hydrolase proenzyme</fullName>
        <ecNumber evidence="11">2.3.2.2</ecNumber>
        <ecNumber evidence="11">3.4.19.13</ecNumber>
    </recommendedName>
    <component>
        <recommendedName>
            <fullName evidence="11">Glutathione hydrolase large chain</fullName>
        </recommendedName>
    </component>
    <component>
        <recommendedName>
            <fullName evidence="11">Glutathione hydrolase small chain</fullName>
        </recommendedName>
    </component>
</protein>